<dbReference type="InterPro" id="IPR050358">
    <property type="entry name" value="RSE1/DDB1/CFT1"/>
</dbReference>
<keyword evidence="1" id="KW-1185">Reference proteome</keyword>
<dbReference type="Proteomes" id="UP000694871">
    <property type="component" value="Unplaced"/>
</dbReference>
<dbReference type="RefSeq" id="XP_015264405.1">
    <property type="nucleotide sequence ID" value="XM_015408919.1"/>
</dbReference>
<protein>
    <submittedName>
        <fullName evidence="2">Cleavage and polyadenylation specificity factor subunit 1-like</fullName>
    </submittedName>
</protein>
<dbReference type="InterPro" id="IPR015943">
    <property type="entry name" value="WD40/YVTN_repeat-like_dom_sf"/>
</dbReference>
<evidence type="ECO:0000313" key="2">
    <source>
        <dbReference type="RefSeq" id="XP_015264405.1"/>
    </source>
</evidence>
<proteinExistence type="predicted"/>
<evidence type="ECO:0000313" key="1">
    <source>
        <dbReference type="Proteomes" id="UP000694871"/>
    </source>
</evidence>
<sequence length="148" mass="17096">MYAVYKQAHPPTGLEFSMYCNFFSNSERNLVVAGTSQLYVYRLNQDSEDGFVQNVHIPKVRVDPDGRCAVMLIYGTRLVVLPFRRDTLTDEHEGVMGEGQKSSFLPSYIIDVRELDEKLLNIIDMQFLYGYYEPTLLILFEPNQTWPG</sequence>
<dbReference type="Gene3D" id="2.130.10.10">
    <property type="entry name" value="YVTN repeat-like/Quinoprotein amine dehydrogenase"/>
    <property type="match status" value="1"/>
</dbReference>
<reference evidence="2" key="1">
    <citation type="submission" date="2025-08" db="UniProtKB">
        <authorList>
            <consortium name="RefSeq"/>
        </authorList>
    </citation>
    <scope>IDENTIFICATION</scope>
</reference>
<gene>
    <name evidence="2" type="primary">LOC107108482</name>
</gene>
<organism evidence="1 2">
    <name type="scientific">Gekko japonicus</name>
    <name type="common">Schlegel's Japanese gecko</name>
    <dbReference type="NCBI Taxonomy" id="146911"/>
    <lineage>
        <taxon>Eukaryota</taxon>
        <taxon>Metazoa</taxon>
        <taxon>Chordata</taxon>
        <taxon>Craniata</taxon>
        <taxon>Vertebrata</taxon>
        <taxon>Euteleostomi</taxon>
        <taxon>Lepidosauria</taxon>
        <taxon>Squamata</taxon>
        <taxon>Bifurcata</taxon>
        <taxon>Gekkota</taxon>
        <taxon>Gekkonidae</taxon>
        <taxon>Gekkoninae</taxon>
        <taxon>Gekko</taxon>
    </lineage>
</organism>
<dbReference type="GeneID" id="107108482"/>
<dbReference type="PANTHER" id="PTHR10644">
    <property type="entry name" value="DNA REPAIR/RNA PROCESSING CPSF FAMILY"/>
    <property type="match status" value="1"/>
</dbReference>
<accession>A0ABM1JSG8</accession>
<name>A0ABM1JSG8_GEKJA</name>
<feature type="non-terminal residue" evidence="2">
    <location>
        <position position="148"/>
    </location>
</feature>